<organism evidence="4 5">
    <name type="scientific">Phytophthora palmivora</name>
    <dbReference type="NCBI Taxonomy" id="4796"/>
    <lineage>
        <taxon>Eukaryota</taxon>
        <taxon>Sar</taxon>
        <taxon>Stramenopiles</taxon>
        <taxon>Oomycota</taxon>
        <taxon>Peronosporomycetes</taxon>
        <taxon>Peronosporales</taxon>
        <taxon>Peronosporaceae</taxon>
        <taxon>Phytophthora</taxon>
    </lineage>
</organism>
<feature type="region of interest" description="Disordered" evidence="1">
    <location>
        <begin position="250"/>
        <end position="288"/>
    </location>
</feature>
<dbReference type="InterPro" id="IPR057670">
    <property type="entry name" value="SH3_retrovirus"/>
</dbReference>
<dbReference type="OrthoDB" id="121181at2759"/>
<gene>
    <name evidence="4" type="ORF">PHPALM_1776</name>
</gene>
<keyword evidence="5" id="KW-1185">Reference proteome</keyword>
<name>A0A2P4YRD6_9STRA</name>
<feature type="domain" description="Reverse transcriptase Ty1/copia-type" evidence="2">
    <location>
        <begin position="463"/>
        <end position="601"/>
    </location>
</feature>
<dbReference type="Pfam" id="PF07727">
    <property type="entry name" value="RVT_2"/>
    <property type="match status" value="1"/>
</dbReference>
<feature type="compositionally biased region" description="Acidic residues" evidence="1">
    <location>
        <begin position="269"/>
        <end position="287"/>
    </location>
</feature>
<dbReference type="Proteomes" id="UP000237271">
    <property type="component" value="Unassembled WGS sequence"/>
</dbReference>
<feature type="domain" description="Retroviral polymerase SH3-like" evidence="3">
    <location>
        <begin position="53"/>
        <end position="115"/>
    </location>
</feature>
<proteinExistence type="predicted"/>
<comment type="caution">
    <text evidence="4">The sequence shown here is derived from an EMBL/GenBank/DDBJ whole genome shotgun (WGS) entry which is preliminary data.</text>
</comment>
<dbReference type="Pfam" id="PF25597">
    <property type="entry name" value="SH3_retrovirus"/>
    <property type="match status" value="1"/>
</dbReference>
<evidence type="ECO:0000259" key="2">
    <source>
        <dbReference type="Pfam" id="PF07727"/>
    </source>
</evidence>
<evidence type="ECO:0000313" key="5">
    <source>
        <dbReference type="Proteomes" id="UP000237271"/>
    </source>
</evidence>
<feature type="region of interest" description="Disordered" evidence="1">
    <location>
        <begin position="347"/>
        <end position="384"/>
    </location>
</feature>
<dbReference type="InterPro" id="IPR013103">
    <property type="entry name" value="RVT_2"/>
</dbReference>
<evidence type="ECO:0000313" key="4">
    <source>
        <dbReference type="EMBL" id="POM80393.1"/>
    </source>
</evidence>
<reference evidence="4 5" key="1">
    <citation type="journal article" date="2017" name="Genome Biol. Evol.">
        <title>Phytophthora megakarya and P. palmivora, closely related causal agents of cacao black pod rot, underwent increases in genome sizes and gene numbers by different mechanisms.</title>
        <authorList>
            <person name="Ali S.S."/>
            <person name="Shao J."/>
            <person name="Lary D.J."/>
            <person name="Kronmiller B."/>
            <person name="Shen D."/>
            <person name="Strem M.D."/>
            <person name="Amoako-Attah I."/>
            <person name="Akrofi A.Y."/>
            <person name="Begoude B.A."/>
            <person name="Ten Hoopen G.M."/>
            <person name="Coulibaly K."/>
            <person name="Kebe B.I."/>
            <person name="Melnick R.L."/>
            <person name="Guiltinan M.J."/>
            <person name="Tyler B.M."/>
            <person name="Meinhardt L.W."/>
            <person name="Bailey B.A."/>
        </authorList>
    </citation>
    <scope>NUCLEOTIDE SEQUENCE [LARGE SCALE GENOMIC DNA]</scope>
    <source>
        <strain evidence="5">sbr112.9</strain>
    </source>
</reference>
<dbReference type="EMBL" id="NCKW01000497">
    <property type="protein sequence ID" value="POM80393.1"/>
    <property type="molecule type" value="Genomic_DNA"/>
</dbReference>
<feature type="compositionally biased region" description="Basic and acidic residues" evidence="1">
    <location>
        <begin position="356"/>
        <end position="368"/>
    </location>
</feature>
<dbReference type="AlphaFoldDB" id="A0A2P4YRD6"/>
<evidence type="ECO:0000259" key="3">
    <source>
        <dbReference type="Pfam" id="PF25597"/>
    </source>
</evidence>
<sequence>MEHAGCPISLWPEALRNDVYVKNRVYNKGTMGIPYQMMFGIKPDVHHIRKFDSLAYVHVPVTPGRRKLHQNAKIGFVLGYAEDVVGCKMYFPREHTANFVTDLRVAEDVVYRDRHNVDLDEEDLASLHFTPIVRNDEILQSSTTSVATDEEGEAAGHELMDTECADTEHAQYETIGNQIGTGDCNHDDVDMNIRAISIAVTTNVAAPITSFWTSLCMTIGASRPAVSDRALASNVPTSNQGWHWTSATANASGNEETASVAATRGSSEGNEDLGNADEQDLGDDGDGDITVASVFESNNGSSAHLSTHWSWKKTEEKLEGQSMFATNIQHENDREIINANTVLAANHPRQSGKRTHRDETPSEEERVEISAAKQAKRTRTGLRECNERRRPAYFDGYVMNVTQATSRVLDKNNMPIKAREVPIPRNHREAMRSKYKDFWKLAEMEEMADLKAKGVIEEIPDTEVPHNANAVNTIWMYALKSDFQGYVIRFKARVVPLGNHQRPGIDFRETFAPVARMSSFRLLLALSAELRLQVYGADINMAYLNAGLGISQYLRSIDGYPCKARYGLRQSGREWNSELNKWLIAHGFQRSLAEPCLYYQMKNDKTHYKIKLFTELNKAYGIKDQGLLSQYLGVEVEQTESQIKIMQSKYAKEILTKFGYLNVHAVGNPMEVNGIFHGEDRELCFPHEFGIPVLYREPT</sequence>
<protein>
    <submittedName>
        <fullName evidence="4">Integrase catalytic core protein</fullName>
    </submittedName>
</protein>
<accession>A0A2P4YRD6</accession>
<evidence type="ECO:0000256" key="1">
    <source>
        <dbReference type="SAM" id="MobiDB-lite"/>
    </source>
</evidence>